<reference evidence="1" key="1">
    <citation type="submission" date="2022-12" db="EMBL/GenBank/DDBJ databases">
        <title>2953647.</title>
        <authorList>
            <person name="Hergert J."/>
            <person name="Casey R."/>
            <person name="Wagner J."/>
            <person name="Young E.L."/>
            <person name="Oakeson K.F."/>
        </authorList>
    </citation>
    <scope>NUCLEOTIDE SEQUENCE</scope>
    <source>
        <strain evidence="1">2953647</strain>
    </source>
</reference>
<name>A0ABY7L1F4_CITFR</name>
<accession>A0ABY7L1F4</accession>
<keyword evidence="2" id="KW-1185">Reference proteome</keyword>
<organism evidence="1 2">
    <name type="scientific">Citrobacter freundii</name>
    <dbReference type="NCBI Taxonomy" id="546"/>
    <lineage>
        <taxon>Bacteria</taxon>
        <taxon>Pseudomonadati</taxon>
        <taxon>Pseudomonadota</taxon>
        <taxon>Gammaproteobacteria</taxon>
        <taxon>Enterobacterales</taxon>
        <taxon>Enterobacteriaceae</taxon>
        <taxon>Citrobacter</taxon>
        <taxon>Citrobacter freundii complex</taxon>
    </lineage>
</organism>
<gene>
    <name evidence="1" type="ORF">O4000_05700</name>
</gene>
<dbReference type="Proteomes" id="UP001164536">
    <property type="component" value="Chromosome"/>
</dbReference>
<proteinExistence type="predicted"/>
<evidence type="ECO:0000313" key="1">
    <source>
        <dbReference type="EMBL" id="WAZ58406.1"/>
    </source>
</evidence>
<evidence type="ECO:0000313" key="2">
    <source>
        <dbReference type="Proteomes" id="UP001164536"/>
    </source>
</evidence>
<sequence>MKMTPDRVIALVAAIAALVSAIAALMVVGQASLQRKLSYKPQVVFNPQSFTYKLNNNKNDIFNRIHLKRSNNTHLNKSNIAINIGLGAALDVVIHWEYEYQKSIDTINSYFSKLERPTKISLYENELTIDNADPEIGYQFASRYGEDTHDYILSFNQNPALTEILIPFPCISLNCAILIYSLSAEGKVNRDLPKLTLTISYKDIGGSKFKEEYDIEVDFYNIVNNDDDILMNGKITFNKIGIKEKTVKGLEGIRKRYAEFINDKDFNKNSML</sequence>
<dbReference type="EMBL" id="CP114564">
    <property type="protein sequence ID" value="WAZ58406.1"/>
    <property type="molecule type" value="Genomic_DNA"/>
</dbReference>
<protein>
    <submittedName>
        <fullName evidence="1">Uncharacterized protein</fullName>
    </submittedName>
</protein>
<dbReference type="RefSeq" id="WP_213190914.1">
    <property type="nucleotide sequence ID" value="NZ_CAJNLX020000001.1"/>
</dbReference>